<reference evidence="1 2" key="1">
    <citation type="journal article" date="2006" name="Science">
        <title>The genome of black cottonwood, Populus trichocarpa (Torr. &amp; Gray).</title>
        <authorList>
            <person name="Tuskan G.A."/>
            <person name="Difazio S."/>
            <person name="Jansson S."/>
            <person name="Bohlmann J."/>
            <person name="Grigoriev I."/>
            <person name="Hellsten U."/>
            <person name="Putnam N."/>
            <person name="Ralph S."/>
            <person name="Rombauts S."/>
            <person name="Salamov A."/>
            <person name="Schein J."/>
            <person name="Sterck L."/>
            <person name="Aerts A."/>
            <person name="Bhalerao R.R."/>
            <person name="Bhalerao R.P."/>
            <person name="Blaudez D."/>
            <person name="Boerjan W."/>
            <person name="Brun A."/>
            <person name="Brunner A."/>
            <person name="Busov V."/>
            <person name="Campbell M."/>
            <person name="Carlson J."/>
            <person name="Chalot M."/>
            <person name="Chapman J."/>
            <person name="Chen G.L."/>
            <person name="Cooper D."/>
            <person name="Coutinho P.M."/>
            <person name="Couturier J."/>
            <person name="Covert S."/>
            <person name="Cronk Q."/>
            <person name="Cunningham R."/>
            <person name="Davis J."/>
            <person name="Degroeve S."/>
            <person name="Dejardin A."/>
            <person name="Depamphilis C."/>
            <person name="Detter J."/>
            <person name="Dirks B."/>
            <person name="Dubchak I."/>
            <person name="Duplessis S."/>
            <person name="Ehlting J."/>
            <person name="Ellis B."/>
            <person name="Gendler K."/>
            <person name="Goodstein D."/>
            <person name="Gribskov M."/>
            <person name="Grimwood J."/>
            <person name="Groover A."/>
            <person name="Gunter L."/>
            <person name="Hamberger B."/>
            <person name="Heinze B."/>
            <person name="Helariutta Y."/>
            <person name="Henrissat B."/>
            <person name="Holligan D."/>
            <person name="Holt R."/>
            <person name="Huang W."/>
            <person name="Islam-Faridi N."/>
            <person name="Jones S."/>
            <person name="Jones-Rhoades M."/>
            <person name="Jorgensen R."/>
            <person name="Joshi C."/>
            <person name="Kangasjarvi J."/>
            <person name="Karlsson J."/>
            <person name="Kelleher C."/>
            <person name="Kirkpatrick R."/>
            <person name="Kirst M."/>
            <person name="Kohler A."/>
            <person name="Kalluri U."/>
            <person name="Larimer F."/>
            <person name="Leebens-Mack J."/>
            <person name="Leple J.C."/>
            <person name="Locascio P."/>
            <person name="Lou Y."/>
            <person name="Lucas S."/>
            <person name="Martin F."/>
            <person name="Montanini B."/>
            <person name="Napoli C."/>
            <person name="Nelson D.R."/>
            <person name="Nelson C."/>
            <person name="Nieminen K."/>
            <person name="Nilsson O."/>
            <person name="Pereda V."/>
            <person name="Peter G."/>
            <person name="Philippe R."/>
            <person name="Pilate G."/>
            <person name="Poliakov A."/>
            <person name="Razumovskaya J."/>
            <person name="Richardson P."/>
            <person name="Rinaldi C."/>
            <person name="Ritland K."/>
            <person name="Rouze P."/>
            <person name="Ryaboy D."/>
            <person name="Schmutz J."/>
            <person name="Schrader J."/>
            <person name="Segerman B."/>
            <person name="Shin H."/>
            <person name="Siddiqui A."/>
            <person name="Sterky F."/>
            <person name="Terry A."/>
            <person name="Tsai C.J."/>
            <person name="Uberbacher E."/>
            <person name="Unneberg P."/>
            <person name="Vahala J."/>
            <person name="Wall K."/>
            <person name="Wessler S."/>
            <person name="Yang G."/>
            <person name="Yin T."/>
            <person name="Douglas C."/>
            <person name="Marra M."/>
            <person name="Sandberg G."/>
            <person name="Van de Peer Y."/>
            <person name="Rokhsar D."/>
        </authorList>
    </citation>
    <scope>NUCLEOTIDE SEQUENCE [LARGE SCALE GENOMIC DNA]</scope>
    <source>
        <strain evidence="2">cv. Nisqually</strain>
    </source>
</reference>
<gene>
    <name evidence="1" type="ORF">POPTR_003G024966v4</name>
</gene>
<proteinExistence type="predicted"/>
<evidence type="ECO:0000313" key="2">
    <source>
        <dbReference type="Proteomes" id="UP000006729"/>
    </source>
</evidence>
<evidence type="ECO:0000313" key="1">
    <source>
        <dbReference type="EMBL" id="KAI9397312.1"/>
    </source>
</evidence>
<dbReference type="Proteomes" id="UP000006729">
    <property type="component" value="Chromosome 3"/>
</dbReference>
<accession>A0ACC0T709</accession>
<comment type="caution">
    <text evidence="1">The sequence shown here is derived from an EMBL/GenBank/DDBJ whole genome shotgun (WGS) entry which is preliminary data.</text>
</comment>
<name>A0ACC0T709_POPTR</name>
<sequence length="108" mass="12831">MGWLLQLLGWPFITCFFRIDGLWRVFVWLWLNFCCQCRIKPFFPALFLLCSALSRLSWLLQLWDPWAAFLLGLLQVVLASLLVFLFASSLAWLNLFIERVALRLWLSF</sequence>
<keyword evidence="2" id="KW-1185">Reference proteome</keyword>
<dbReference type="EMBL" id="CM009292">
    <property type="protein sequence ID" value="KAI9397312.1"/>
    <property type="molecule type" value="Genomic_DNA"/>
</dbReference>
<organism evidence="1 2">
    <name type="scientific">Populus trichocarpa</name>
    <name type="common">Western balsam poplar</name>
    <name type="synonym">Populus balsamifera subsp. trichocarpa</name>
    <dbReference type="NCBI Taxonomy" id="3694"/>
    <lineage>
        <taxon>Eukaryota</taxon>
        <taxon>Viridiplantae</taxon>
        <taxon>Streptophyta</taxon>
        <taxon>Embryophyta</taxon>
        <taxon>Tracheophyta</taxon>
        <taxon>Spermatophyta</taxon>
        <taxon>Magnoliopsida</taxon>
        <taxon>eudicotyledons</taxon>
        <taxon>Gunneridae</taxon>
        <taxon>Pentapetalae</taxon>
        <taxon>rosids</taxon>
        <taxon>fabids</taxon>
        <taxon>Malpighiales</taxon>
        <taxon>Salicaceae</taxon>
        <taxon>Saliceae</taxon>
        <taxon>Populus</taxon>
    </lineage>
</organism>
<protein>
    <submittedName>
        <fullName evidence="1">Uncharacterized protein</fullName>
    </submittedName>
</protein>